<keyword evidence="17" id="KW-1185">Reference proteome</keyword>
<feature type="domain" description="Acyl-CoA oxidase/dehydrogenase middle" evidence="14">
    <location>
        <begin position="154"/>
        <end position="263"/>
    </location>
</feature>
<evidence type="ECO:0000256" key="12">
    <source>
        <dbReference type="PIRSR" id="PIRSR000168-2"/>
    </source>
</evidence>
<comment type="subcellular location">
    <subcellularLocation>
        <location evidence="2">Peroxisome</location>
    </subcellularLocation>
</comment>
<dbReference type="SUPFAM" id="SSF56645">
    <property type="entry name" value="Acyl-CoA dehydrogenase NM domain-like"/>
    <property type="match status" value="1"/>
</dbReference>
<dbReference type="GO" id="GO:0055088">
    <property type="term" value="P:lipid homeostasis"/>
    <property type="evidence" value="ECO:0007669"/>
    <property type="project" value="TreeGrafter"/>
</dbReference>
<comment type="similarity">
    <text evidence="3 10">Belongs to the acyl-CoA oxidase family.</text>
</comment>
<keyword evidence="9" id="KW-0576">Peroxisome</keyword>
<dbReference type="PANTHER" id="PTHR10909">
    <property type="entry name" value="ELECTRON TRANSPORT OXIDOREDUCTASE"/>
    <property type="match status" value="1"/>
</dbReference>
<evidence type="ECO:0000259" key="15">
    <source>
        <dbReference type="Pfam" id="PF22924"/>
    </source>
</evidence>
<evidence type="ECO:0000256" key="11">
    <source>
        <dbReference type="PIRSR" id="PIRSR000168-1"/>
    </source>
</evidence>
<evidence type="ECO:0000256" key="4">
    <source>
        <dbReference type="ARBA" id="ARBA00022630"/>
    </source>
</evidence>
<feature type="binding site" evidence="12">
    <location>
        <position position="158"/>
    </location>
    <ligand>
        <name>FAD</name>
        <dbReference type="ChEBI" id="CHEBI:57692"/>
    </ligand>
</feature>
<dbReference type="GO" id="GO:0005777">
    <property type="term" value="C:peroxisome"/>
    <property type="evidence" value="ECO:0007669"/>
    <property type="project" value="UniProtKB-SubCell"/>
</dbReference>
<dbReference type="AlphaFoldDB" id="A0AAN7QFH0"/>
<proteinExistence type="inferred from homology"/>
<dbReference type="GO" id="GO:0033540">
    <property type="term" value="P:fatty acid beta-oxidation using acyl-CoA oxidase"/>
    <property type="evidence" value="ECO:0007669"/>
    <property type="project" value="TreeGrafter"/>
</dbReference>
<dbReference type="PANTHER" id="PTHR10909:SF223">
    <property type="entry name" value="ACYL-COENZYME A OXIDASE"/>
    <property type="match status" value="1"/>
</dbReference>
<dbReference type="Pfam" id="PF01756">
    <property type="entry name" value="ACOX"/>
    <property type="match status" value="1"/>
</dbReference>
<feature type="binding site" evidence="12">
    <location>
        <position position="197"/>
    </location>
    <ligand>
        <name>FAD</name>
        <dbReference type="ChEBI" id="CHEBI:57692"/>
    </ligand>
</feature>
<feature type="domain" description="Acyl-CoA oxidase C-terminal" evidence="13">
    <location>
        <begin position="509"/>
        <end position="677"/>
    </location>
</feature>
<dbReference type="GO" id="GO:0071949">
    <property type="term" value="F:FAD binding"/>
    <property type="evidence" value="ECO:0007669"/>
    <property type="project" value="InterPro"/>
</dbReference>
<evidence type="ECO:0000313" key="17">
    <source>
        <dbReference type="Proteomes" id="UP001353858"/>
    </source>
</evidence>
<reference evidence="17" key="1">
    <citation type="submission" date="2023-01" db="EMBL/GenBank/DDBJ databases">
        <title>Key to firefly adult light organ development and bioluminescence: homeobox transcription factors regulate luciferase expression and transportation to peroxisome.</title>
        <authorList>
            <person name="Fu X."/>
        </authorList>
    </citation>
    <scope>NUCLEOTIDE SEQUENCE [LARGE SCALE GENOMIC DNA]</scope>
</reference>
<evidence type="ECO:0000256" key="1">
    <source>
        <dbReference type="ARBA" id="ARBA00001974"/>
    </source>
</evidence>
<dbReference type="InterPro" id="IPR009100">
    <property type="entry name" value="AcylCoA_DH/oxidase_NM_dom_sf"/>
</dbReference>
<dbReference type="Gene3D" id="2.40.110.10">
    <property type="entry name" value="Butyryl-CoA Dehydrogenase, subunit A, domain 2"/>
    <property type="match status" value="1"/>
</dbReference>
<dbReference type="Pfam" id="PF22924">
    <property type="entry name" value="ACOX_C_alpha1"/>
    <property type="match status" value="1"/>
</dbReference>
<dbReference type="Pfam" id="PF02770">
    <property type="entry name" value="Acyl-CoA_dh_M"/>
    <property type="match status" value="1"/>
</dbReference>
<name>A0AAN7QFH0_9COLE</name>
<dbReference type="Gene3D" id="1.20.140.10">
    <property type="entry name" value="Butyryl-CoA Dehydrogenase, subunit A, domain 3"/>
    <property type="match status" value="2"/>
</dbReference>
<evidence type="ECO:0000256" key="9">
    <source>
        <dbReference type="ARBA" id="ARBA00023140"/>
    </source>
</evidence>
<keyword evidence="8" id="KW-0443">Lipid metabolism</keyword>
<accession>A0AAN7QFH0</accession>
<dbReference type="FunFam" id="1.20.140.10:FF:000007">
    <property type="entry name" value="Acyl-coenzyme A oxidase"/>
    <property type="match status" value="1"/>
</dbReference>
<sequence>MNIQDLSFIEDLPSGELDFYRKQATFHWKKLKLVFEDPERIKTKLRVWKALKNDQAFQTYDCEFTLEQQRRLAALQLSTFRKHKFLPDNIQTAPLEDWLRHFMTVGQALLIVSSDAIVKIVVDLILAQMSVILLGNESHKEFAEAAWKSLKPSAFALTEVAHGSDTKNMKTTATYDESTEEFVLNTPNFLAAKCWLGNLSASCTMAVVFAQLHTKGLCYGLHAFMVPIRDPKTHVPYPGLTIKDCGKKVGLNGVDNGVLMFHNYRIPRSYLLNKYANVTSQGEYLTNMSSPGRVFSSTIGNLSTGRASVIQESSEYLSYAVTIAVRYAAVRKQFGPDKETEIAIIEHQLHQWRVFPYLAAAAVLKVFATKITEKYITLLIESTKPNSTLESSKTEIHVVLSAAKPLTTWTCQDAIQQCREACGGHGFLEASGIGTLRNTNDVRVTYEGDNNILLQQTGRWLLKQWNGLKEGVPVDSPLNTCSFLNNHVVILIQKCSAKNIQDVQTYKFLEESYQWLITYLLQESDAKLMEMFEASGSLFTAFNDSQVYKTNVLSKVYIEYVVLTVYWLRIQEKNIDENVTRVLKTLGTLYGLWCLEKHLVYFYEGNFSAQCPLSKLIRDAILDLCKTLKRDAVSVVDALAFPDFVLNSVLGKSDGKVYEHLQAEFFKDPAKRSEVPEFIKSKL</sequence>
<dbReference type="EMBL" id="JARPUR010000005">
    <property type="protein sequence ID" value="KAK4876258.1"/>
    <property type="molecule type" value="Genomic_DNA"/>
</dbReference>
<keyword evidence="7" id="KW-0560">Oxidoreductase</keyword>
<keyword evidence="6" id="KW-0276">Fatty acid metabolism</keyword>
<evidence type="ECO:0000256" key="2">
    <source>
        <dbReference type="ARBA" id="ARBA00004275"/>
    </source>
</evidence>
<evidence type="ECO:0000256" key="5">
    <source>
        <dbReference type="ARBA" id="ARBA00022827"/>
    </source>
</evidence>
<dbReference type="SUPFAM" id="SSF47203">
    <property type="entry name" value="Acyl-CoA dehydrogenase C-terminal domain-like"/>
    <property type="match status" value="2"/>
</dbReference>
<evidence type="ECO:0000256" key="6">
    <source>
        <dbReference type="ARBA" id="ARBA00022832"/>
    </source>
</evidence>
<keyword evidence="5 10" id="KW-0274">FAD</keyword>
<dbReference type="Proteomes" id="UP001353858">
    <property type="component" value="Unassembled WGS sequence"/>
</dbReference>
<evidence type="ECO:0000259" key="13">
    <source>
        <dbReference type="Pfam" id="PF01756"/>
    </source>
</evidence>
<dbReference type="InterPro" id="IPR002655">
    <property type="entry name" value="Acyl-CoA_oxidase_C"/>
</dbReference>
<comment type="cofactor">
    <cofactor evidence="1">
        <name>FAD</name>
        <dbReference type="ChEBI" id="CHEBI:57692"/>
    </cofactor>
</comment>
<evidence type="ECO:0000256" key="3">
    <source>
        <dbReference type="ARBA" id="ARBA00006288"/>
    </source>
</evidence>
<dbReference type="InterPro" id="IPR046373">
    <property type="entry name" value="Acyl-CoA_Oxase/DH_mid-dom_sf"/>
</dbReference>
<dbReference type="GO" id="GO:0016402">
    <property type="term" value="F:pristanoyl-CoA oxidase activity"/>
    <property type="evidence" value="ECO:0007669"/>
    <property type="project" value="TreeGrafter"/>
</dbReference>
<organism evidence="16 17">
    <name type="scientific">Aquatica leii</name>
    <dbReference type="NCBI Taxonomy" id="1421715"/>
    <lineage>
        <taxon>Eukaryota</taxon>
        <taxon>Metazoa</taxon>
        <taxon>Ecdysozoa</taxon>
        <taxon>Arthropoda</taxon>
        <taxon>Hexapoda</taxon>
        <taxon>Insecta</taxon>
        <taxon>Pterygota</taxon>
        <taxon>Neoptera</taxon>
        <taxon>Endopterygota</taxon>
        <taxon>Coleoptera</taxon>
        <taxon>Polyphaga</taxon>
        <taxon>Elateriformia</taxon>
        <taxon>Elateroidea</taxon>
        <taxon>Lampyridae</taxon>
        <taxon>Luciolinae</taxon>
        <taxon>Aquatica</taxon>
    </lineage>
</organism>
<gene>
    <name evidence="16" type="ORF">RN001_012680</name>
</gene>
<evidence type="ECO:0000259" key="14">
    <source>
        <dbReference type="Pfam" id="PF02770"/>
    </source>
</evidence>
<dbReference type="PIRSF" id="PIRSF000168">
    <property type="entry name" value="Acyl-CoA_oxidase"/>
    <property type="match status" value="1"/>
</dbReference>
<evidence type="ECO:0000256" key="10">
    <source>
        <dbReference type="PIRNR" id="PIRNR000168"/>
    </source>
</evidence>
<evidence type="ECO:0000256" key="7">
    <source>
        <dbReference type="ARBA" id="ARBA00023002"/>
    </source>
</evidence>
<dbReference type="InterPro" id="IPR036250">
    <property type="entry name" value="AcylCo_DH-like_C"/>
</dbReference>
<dbReference type="InterPro" id="IPR006091">
    <property type="entry name" value="Acyl-CoA_Oxase/DH_mid-dom"/>
</dbReference>
<evidence type="ECO:0000313" key="16">
    <source>
        <dbReference type="EMBL" id="KAK4876258.1"/>
    </source>
</evidence>
<keyword evidence="4 10" id="KW-0285">Flavoprotein</keyword>
<feature type="domain" description="Acyl-CoA oxidase C-alpha1" evidence="15">
    <location>
        <begin position="301"/>
        <end position="462"/>
    </location>
</feature>
<protein>
    <recommendedName>
        <fullName evidence="10">Acyl-coenzyme A oxidase</fullName>
    </recommendedName>
</protein>
<comment type="caution">
    <text evidence="16">The sequence shown here is derived from an EMBL/GenBank/DDBJ whole genome shotgun (WGS) entry which is preliminary data.</text>
</comment>
<evidence type="ECO:0000256" key="8">
    <source>
        <dbReference type="ARBA" id="ARBA00023098"/>
    </source>
</evidence>
<dbReference type="FunFam" id="2.40.110.10:FF:000005">
    <property type="entry name" value="Acyl-coenzyme A oxidase"/>
    <property type="match status" value="1"/>
</dbReference>
<dbReference type="InterPro" id="IPR012258">
    <property type="entry name" value="Acyl-CoA_oxidase"/>
</dbReference>
<dbReference type="FunFam" id="1.20.140.10:FF:000010">
    <property type="entry name" value="Acyl-coenzyme A oxidase"/>
    <property type="match status" value="1"/>
</dbReference>
<feature type="active site" description="Proton acceptor" evidence="11">
    <location>
        <position position="447"/>
    </location>
</feature>
<dbReference type="GO" id="GO:0005504">
    <property type="term" value="F:fatty acid binding"/>
    <property type="evidence" value="ECO:0007669"/>
    <property type="project" value="TreeGrafter"/>
</dbReference>
<dbReference type="InterPro" id="IPR055060">
    <property type="entry name" value="ACOX_C_alpha1"/>
</dbReference>